<dbReference type="GO" id="GO:0004497">
    <property type="term" value="F:monooxygenase activity"/>
    <property type="evidence" value="ECO:0007669"/>
    <property type="project" value="UniProtKB-KW"/>
</dbReference>
<dbReference type="InterPro" id="IPR010971">
    <property type="entry name" value="UbiH/COQ6"/>
</dbReference>
<keyword evidence="6" id="KW-0560">Oxidoreductase</keyword>
<evidence type="ECO:0000256" key="8">
    <source>
        <dbReference type="SAM" id="Phobius"/>
    </source>
</evidence>
<proteinExistence type="inferred from homology"/>
<gene>
    <name evidence="10" type="primary">ubiM</name>
    <name evidence="10" type="ORF">E4582_04510</name>
</gene>
<dbReference type="UniPathway" id="UPA00232"/>
<keyword evidence="8" id="KW-1133">Transmembrane helix</keyword>
<evidence type="ECO:0000256" key="7">
    <source>
        <dbReference type="ARBA" id="ARBA00023033"/>
    </source>
</evidence>
<evidence type="ECO:0000256" key="3">
    <source>
        <dbReference type="ARBA" id="ARBA00005349"/>
    </source>
</evidence>
<organism evidence="10 11">
    <name type="scientific">Luteimonas yindakuii</name>
    <dbReference type="NCBI Taxonomy" id="2565782"/>
    <lineage>
        <taxon>Bacteria</taxon>
        <taxon>Pseudomonadati</taxon>
        <taxon>Pseudomonadota</taxon>
        <taxon>Gammaproteobacteria</taxon>
        <taxon>Lysobacterales</taxon>
        <taxon>Lysobacteraceae</taxon>
        <taxon>Luteimonas</taxon>
    </lineage>
</organism>
<dbReference type="PRINTS" id="PR00420">
    <property type="entry name" value="RNGMNOXGNASE"/>
</dbReference>
<dbReference type="RefSeq" id="WP_134673486.1">
    <property type="nucleotide sequence ID" value="NZ_SPUH01000001.1"/>
</dbReference>
<dbReference type="SUPFAM" id="SSF51905">
    <property type="entry name" value="FAD/NAD(P)-binding domain"/>
    <property type="match status" value="1"/>
</dbReference>
<sequence>METRFHATPWTTDVVIVGAGPAGLALACALAPLGLRIELVERQPRHAIAEPAFDGREIALTHGSMRLLRELGIWAQIPATAISPLRTARVIERDVARELQVGTAGTGHDRLGSLVSNQAIRAAAWQTVQSLAGVQVHAAAAVDAVHTDARAAEVRLADGRVLRAGLLVAADSRFSQTRQALGIGADMHDFGRHMLVCRMRHEVANDAAAWQWFGDAQTRALLPLEPHLSSVVLTLTGAGAQRMERLDDDAFAREVEQRFEHRLGAMTPVSTRHRYPLTTVYARRFVATRAALVGDAAVGMHPVTAHGFNLGLASVERLAGVVRDALQRHADPAHPRALAMYQRRHRRGSLPLFLATATVAGLYGDDRASMRPLRRAALEAAARLTPFRRALAAGLVDDGPVDVTPAQRVREALRWLRPG</sequence>
<feature type="transmembrane region" description="Helical" evidence="8">
    <location>
        <begin position="14"/>
        <end position="35"/>
    </location>
</feature>
<keyword evidence="5" id="KW-0274">FAD</keyword>
<dbReference type="InterPro" id="IPR002938">
    <property type="entry name" value="FAD-bd"/>
</dbReference>
<evidence type="ECO:0000259" key="9">
    <source>
        <dbReference type="Pfam" id="PF01494"/>
    </source>
</evidence>
<dbReference type="PANTHER" id="PTHR43876:SF25">
    <property type="entry name" value="MONOOXYGENASE NMA2164"/>
    <property type="match status" value="1"/>
</dbReference>
<dbReference type="InterPro" id="IPR051205">
    <property type="entry name" value="UbiH/COQ6_monooxygenase"/>
</dbReference>
<dbReference type="PROSITE" id="PS51257">
    <property type="entry name" value="PROKAR_LIPOPROTEIN"/>
    <property type="match status" value="1"/>
</dbReference>
<comment type="cofactor">
    <cofactor evidence="1">
        <name>FAD</name>
        <dbReference type="ChEBI" id="CHEBI:57692"/>
    </cofactor>
</comment>
<evidence type="ECO:0000256" key="1">
    <source>
        <dbReference type="ARBA" id="ARBA00001974"/>
    </source>
</evidence>
<comment type="similarity">
    <text evidence="3">Belongs to the UbiH/COQ6 family.</text>
</comment>
<dbReference type="GO" id="GO:0006744">
    <property type="term" value="P:ubiquinone biosynthetic process"/>
    <property type="evidence" value="ECO:0007669"/>
    <property type="project" value="UniProtKB-UniPathway"/>
</dbReference>
<dbReference type="Gene3D" id="3.50.50.60">
    <property type="entry name" value="FAD/NAD(P)-binding domain"/>
    <property type="match status" value="2"/>
</dbReference>
<evidence type="ECO:0000256" key="6">
    <source>
        <dbReference type="ARBA" id="ARBA00023002"/>
    </source>
</evidence>
<evidence type="ECO:0000313" key="11">
    <source>
        <dbReference type="Proteomes" id="UP000298681"/>
    </source>
</evidence>
<dbReference type="Pfam" id="PF01494">
    <property type="entry name" value="FAD_binding_3"/>
    <property type="match status" value="1"/>
</dbReference>
<protein>
    <submittedName>
        <fullName evidence="10">5-demethoxyubiquinol-8 5-hydroxylase UbiM</fullName>
    </submittedName>
</protein>
<dbReference type="EMBL" id="SPUH01000001">
    <property type="protein sequence ID" value="TKS54105.1"/>
    <property type="molecule type" value="Genomic_DNA"/>
</dbReference>
<dbReference type="PANTHER" id="PTHR43876">
    <property type="entry name" value="UBIQUINONE BIOSYNTHESIS MONOOXYGENASE COQ6, MITOCHONDRIAL"/>
    <property type="match status" value="1"/>
</dbReference>
<accession>A0A4Z1R6E4</accession>
<dbReference type="Proteomes" id="UP000298681">
    <property type="component" value="Unassembled WGS sequence"/>
</dbReference>
<feature type="domain" description="FAD-binding" evidence="9">
    <location>
        <begin position="12"/>
        <end position="333"/>
    </location>
</feature>
<dbReference type="NCBIfam" id="NF006593">
    <property type="entry name" value="PRK09126.1"/>
    <property type="match status" value="1"/>
</dbReference>
<evidence type="ECO:0000256" key="2">
    <source>
        <dbReference type="ARBA" id="ARBA00004749"/>
    </source>
</evidence>
<dbReference type="GO" id="GO:0071949">
    <property type="term" value="F:FAD binding"/>
    <property type="evidence" value="ECO:0007669"/>
    <property type="project" value="InterPro"/>
</dbReference>
<dbReference type="GO" id="GO:0016705">
    <property type="term" value="F:oxidoreductase activity, acting on paired donors, with incorporation or reduction of molecular oxygen"/>
    <property type="evidence" value="ECO:0007669"/>
    <property type="project" value="InterPro"/>
</dbReference>
<comment type="pathway">
    <text evidence="2">Cofactor biosynthesis; ubiquinone biosynthesis.</text>
</comment>
<evidence type="ECO:0000256" key="4">
    <source>
        <dbReference type="ARBA" id="ARBA00022630"/>
    </source>
</evidence>
<name>A0A4Z1R6E4_9GAMM</name>
<keyword evidence="8" id="KW-0472">Membrane</keyword>
<dbReference type="InterPro" id="IPR036188">
    <property type="entry name" value="FAD/NAD-bd_sf"/>
</dbReference>
<comment type="caution">
    <text evidence="10">The sequence shown here is derived from an EMBL/GenBank/DDBJ whole genome shotgun (WGS) entry which is preliminary data.</text>
</comment>
<evidence type="ECO:0000313" key="10">
    <source>
        <dbReference type="EMBL" id="TKS54105.1"/>
    </source>
</evidence>
<dbReference type="NCBIfam" id="TIGR01988">
    <property type="entry name" value="Ubi-OHases"/>
    <property type="match status" value="1"/>
</dbReference>
<keyword evidence="7" id="KW-0503">Monooxygenase</keyword>
<reference evidence="10 11" key="1">
    <citation type="submission" date="2019-01" db="EMBL/GenBank/DDBJ databases">
        <authorList>
            <person name="Zhang S."/>
        </authorList>
    </citation>
    <scope>NUCLEOTIDE SEQUENCE [LARGE SCALE GENOMIC DNA]</scope>
    <source>
        <strain evidence="10 11">1626</strain>
    </source>
</reference>
<keyword evidence="4" id="KW-0285">Flavoprotein</keyword>
<dbReference type="AlphaFoldDB" id="A0A4Z1R6E4"/>
<evidence type="ECO:0000256" key="5">
    <source>
        <dbReference type="ARBA" id="ARBA00022827"/>
    </source>
</evidence>
<keyword evidence="8" id="KW-0812">Transmembrane</keyword>
<keyword evidence="11" id="KW-1185">Reference proteome</keyword>